<reference evidence="16 17" key="1">
    <citation type="submission" date="2012-12" db="EMBL/GenBank/DDBJ databases">
        <title>Whole genome shotgun sequence of Gordonia hirsuta NBRC 16056.</title>
        <authorList>
            <person name="Isaki-Nakamura S."/>
            <person name="Hosoyama A."/>
            <person name="Tsuchikane K."/>
            <person name="Katsumata H."/>
            <person name="Baba S."/>
            <person name="Yamazaki S."/>
            <person name="Fujita N."/>
        </authorList>
    </citation>
    <scope>NUCLEOTIDE SEQUENCE [LARGE SCALE GENOMIC DNA]</scope>
    <source>
        <strain evidence="16 17">NBRC 16056</strain>
    </source>
</reference>
<keyword evidence="9 12" id="KW-0472">Membrane</keyword>
<dbReference type="InterPro" id="IPR007680">
    <property type="entry name" value="Arabino_trans_central"/>
</dbReference>
<evidence type="ECO:0000256" key="1">
    <source>
        <dbReference type="ARBA" id="ARBA00003001"/>
    </source>
</evidence>
<keyword evidence="5" id="KW-0328">Glycosyltransferase</keyword>
<feature type="domain" description="Arabinosyltransferase C-terminal" evidence="14">
    <location>
        <begin position="733"/>
        <end position="1135"/>
    </location>
</feature>
<feature type="transmembrane region" description="Helical" evidence="12">
    <location>
        <begin position="383"/>
        <end position="404"/>
    </location>
</feature>
<evidence type="ECO:0000256" key="8">
    <source>
        <dbReference type="ARBA" id="ARBA00022989"/>
    </source>
</evidence>
<evidence type="ECO:0000256" key="11">
    <source>
        <dbReference type="SAM" id="MobiDB-lite"/>
    </source>
</evidence>
<comment type="subcellular location">
    <subcellularLocation>
        <location evidence="2">Cell membrane</location>
        <topology evidence="2">Multi-pass membrane protein</topology>
    </subcellularLocation>
</comment>
<dbReference type="EMBL" id="BANT01000029">
    <property type="protein sequence ID" value="GAC58023.1"/>
    <property type="molecule type" value="Genomic_DNA"/>
</dbReference>
<dbReference type="OrthoDB" id="3584570at2"/>
<dbReference type="Gene3D" id="2.60.120.940">
    <property type="entry name" value="EmbC, C-terminal domain, subdomain 2"/>
    <property type="match status" value="1"/>
</dbReference>
<evidence type="ECO:0000256" key="6">
    <source>
        <dbReference type="ARBA" id="ARBA00022679"/>
    </source>
</evidence>
<sequence>MTDRPDHSPGGSAPADAPATAPATPVSSSRWAFATRDGYRVTKLAATVFGLLGLLLALATPLLPVEQRSATLNWPQNDVISDVTAPLVAFVPTSMEMTVPCSLAAELPATGGVLVSTIPQTGKQAGARGMFVRATESDLAVTVRDVVLLSVPRAAAQSDPDCMIELRGDGEGVSAAVVGAGADGTGPNPTNGDETRYSSDDPDMRPQIVGVFSDLPAQTDRAGLYLTADIDTRFVNRPSPLKRALIIIGIVSTLLSLIALAVLDSRDGRVHKRFLPRGWFTIRGPDVVVFAVLALWWLIGGNTSDDGYNITVARITEEAGYADNYFRYFGVPQDPFGWPYQVLSWMTSISVATPWLRLPAFLLGLLGWWILSREVIPRLGRSVRNSSAAVWSGALVFLAIWLPYNNGIRFEPVEAIGALLTWCAVERAIATRRLLPYAVAAVFGAFTFAVAPGGLMAVAALLAGLRPVVRGIVSRRSRDGLLPMIAPVLAAGTSVLFLIFYSHPLRPLIEGSGVASDVGPTNEWWQEPQRYYFLILQTGDGTFSRRFGILIMFTALVIAIFRLLAKHSPAGVARAPLWRLIAVMLGTMFFISFTPTKWTHHLGIYAGIGAAIVAATAAMMSPALLRARSNRAFFAAIILMVTAAAASGTNMWWYVGSYGVPWWDAPVSLGGIKLAWVLLALAVITALYGFWCYLRSDDVDPPPGTGYTRTGLARFTFSPLPVISAFVVAFMLFSFVFGAYKQRDSWSWAKSNLRALTGNECALANDVLVEDDIAASFLDPAAVDGRPAPTPRAALGAQNDGFVADGIPSTTLIDPVDRRTGNTTDEDSVQTSVPSGELPVEDTESEDETTVDETAEDQTAPAADAGSVRLPYGLDPATTPVLGSYGTAGNTSVTTAWYDLGFPAGQAPEDAPLLTVAAAGSIAAVDRNNLVTDGRRLVAQFARLDGDTVVPVGEPMLGIDAMDSKSEWRTLRFPLSQAPPRATLVRLHAVDDAAATAEWLAFTAPRVPHLRTLEEVVGRTDPVLIDWLPGLVFPCQRPVAVRNGVLELPDWRIMPDAEAVRVNSQTWQAGIHGGPLGITDALLVSTLVPSYLRNNWSRDWGSLQRYTPLVPQAKPAELELGYRTVSGLQSRAPMRSAGY</sequence>
<keyword evidence="4" id="KW-1003">Cell membrane</keyword>
<feature type="compositionally biased region" description="Low complexity" evidence="11">
    <location>
        <begin position="8"/>
        <end position="27"/>
    </location>
</feature>
<evidence type="ECO:0000313" key="16">
    <source>
        <dbReference type="EMBL" id="GAC58023.1"/>
    </source>
</evidence>
<evidence type="ECO:0000259" key="14">
    <source>
        <dbReference type="Pfam" id="PF14896"/>
    </source>
</evidence>
<evidence type="ECO:0000256" key="2">
    <source>
        <dbReference type="ARBA" id="ARBA00004651"/>
    </source>
</evidence>
<evidence type="ECO:0000256" key="5">
    <source>
        <dbReference type="ARBA" id="ARBA00022676"/>
    </source>
</evidence>
<dbReference type="STRING" id="1121927.GOHSU_29_00060"/>
<dbReference type="GO" id="GO:0071766">
    <property type="term" value="P:Actinobacterium-type cell wall biogenesis"/>
    <property type="evidence" value="ECO:0007669"/>
    <property type="project" value="InterPro"/>
</dbReference>
<feature type="transmembrane region" description="Helical" evidence="12">
    <location>
        <begin position="715"/>
        <end position="740"/>
    </location>
</feature>
<keyword evidence="17" id="KW-1185">Reference proteome</keyword>
<dbReference type="InterPro" id="IPR032731">
    <property type="entry name" value="Arabino_trans_C"/>
</dbReference>
<dbReference type="Proteomes" id="UP000053405">
    <property type="component" value="Unassembled WGS sequence"/>
</dbReference>
<evidence type="ECO:0000256" key="3">
    <source>
        <dbReference type="ARBA" id="ARBA00008195"/>
    </source>
</evidence>
<dbReference type="Pfam" id="PF17689">
    <property type="entry name" value="Arabino_trans_N"/>
    <property type="match status" value="1"/>
</dbReference>
<feature type="transmembrane region" description="Helical" evidence="12">
    <location>
        <begin position="244"/>
        <end position="263"/>
    </location>
</feature>
<gene>
    <name evidence="16" type="ORF">GOHSU_29_00060</name>
</gene>
<evidence type="ECO:0000256" key="7">
    <source>
        <dbReference type="ARBA" id="ARBA00022692"/>
    </source>
</evidence>
<feature type="domain" description="Arabinofuranosyltransferase central" evidence="13">
    <location>
        <begin position="238"/>
        <end position="695"/>
    </location>
</feature>
<name>L7LDC1_9ACTN</name>
<feature type="transmembrane region" description="Helical" evidence="12">
    <location>
        <begin position="481"/>
        <end position="501"/>
    </location>
</feature>
<dbReference type="InterPro" id="IPR042486">
    <property type="entry name" value="Arabino_trans_C_2"/>
</dbReference>
<dbReference type="Gene3D" id="3.40.190.160">
    <property type="match status" value="1"/>
</dbReference>
<dbReference type="Pfam" id="PF04602">
    <property type="entry name" value="Arabinose_trans"/>
    <property type="match status" value="1"/>
</dbReference>
<protein>
    <submittedName>
        <fullName evidence="16">Putative arabinosyltransferase</fullName>
    </submittedName>
</protein>
<accession>L7LDC1</accession>
<proteinExistence type="inferred from homology"/>
<keyword evidence="10" id="KW-0961">Cell wall biogenesis/degradation</keyword>
<dbReference type="AlphaFoldDB" id="L7LDC1"/>
<evidence type="ECO:0000256" key="4">
    <source>
        <dbReference type="ARBA" id="ARBA00022475"/>
    </source>
</evidence>
<evidence type="ECO:0000259" key="13">
    <source>
        <dbReference type="Pfam" id="PF04602"/>
    </source>
</evidence>
<feature type="transmembrane region" description="Helical" evidence="12">
    <location>
        <begin position="354"/>
        <end position="371"/>
    </location>
</feature>
<feature type="transmembrane region" description="Helical" evidence="12">
    <location>
        <begin position="632"/>
        <end position="654"/>
    </location>
</feature>
<feature type="region of interest" description="Disordered" evidence="11">
    <location>
        <begin position="181"/>
        <end position="201"/>
    </location>
</feature>
<dbReference type="RefSeq" id="WP_005941321.1">
    <property type="nucleotide sequence ID" value="NZ_ATVK01000015.1"/>
</dbReference>
<dbReference type="InterPro" id="IPR040920">
    <property type="entry name" value="Arabino_trans_N"/>
</dbReference>
<evidence type="ECO:0000259" key="15">
    <source>
        <dbReference type="Pfam" id="PF17689"/>
    </source>
</evidence>
<feature type="compositionally biased region" description="Acidic residues" evidence="11">
    <location>
        <begin position="839"/>
        <end position="856"/>
    </location>
</feature>
<feature type="transmembrane region" description="Helical" evidence="12">
    <location>
        <begin position="674"/>
        <end position="694"/>
    </location>
</feature>
<evidence type="ECO:0000256" key="10">
    <source>
        <dbReference type="ARBA" id="ARBA00023316"/>
    </source>
</evidence>
<dbReference type="GO" id="GO:0052636">
    <property type="term" value="F:arabinosyltransferase activity"/>
    <property type="evidence" value="ECO:0007669"/>
    <property type="project" value="InterPro"/>
</dbReference>
<feature type="region of interest" description="Disordered" evidence="11">
    <location>
        <begin position="1"/>
        <end position="27"/>
    </location>
</feature>
<feature type="transmembrane region" description="Helical" evidence="12">
    <location>
        <begin position="577"/>
        <end position="596"/>
    </location>
</feature>
<feature type="domain" description="Arabinosyltransferas concanavalin like" evidence="15">
    <location>
        <begin position="67"/>
        <end position="233"/>
    </location>
</feature>
<dbReference type="GO" id="GO:0071555">
    <property type="term" value="P:cell wall organization"/>
    <property type="evidence" value="ECO:0007669"/>
    <property type="project" value="UniProtKB-KW"/>
</dbReference>
<feature type="transmembrane region" description="Helical" evidence="12">
    <location>
        <begin position="547"/>
        <end position="565"/>
    </location>
</feature>
<feature type="transmembrane region" description="Helical" evidence="12">
    <location>
        <begin position="437"/>
        <end position="469"/>
    </location>
</feature>
<comment type="caution">
    <text evidence="16">The sequence shown here is derived from an EMBL/GenBank/DDBJ whole genome shotgun (WGS) entry which is preliminary data.</text>
</comment>
<comment type="similarity">
    <text evidence="3">Belongs to the emb family.</text>
</comment>
<dbReference type="InterPro" id="IPR027451">
    <property type="entry name" value="EmbABC_dom1"/>
</dbReference>
<feature type="region of interest" description="Disordered" evidence="11">
    <location>
        <begin position="813"/>
        <end position="871"/>
    </location>
</feature>
<evidence type="ECO:0000313" key="17">
    <source>
        <dbReference type="Proteomes" id="UP000053405"/>
    </source>
</evidence>
<keyword evidence="7 12" id="KW-0812">Transmembrane</keyword>
<dbReference type="Pfam" id="PF14896">
    <property type="entry name" value="Arabino_trans_C"/>
    <property type="match status" value="1"/>
</dbReference>
<dbReference type="Gene3D" id="2.60.120.610">
    <property type="entry name" value="arabinofuranosyltransferase like domain"/>
    <property type="match status" value="1"/>
</dbReference>
<comment type="function">
    <text evidence="1">Arabinosyl transferase responsible for the polymerization of arabinose into the arabinan of arabinogalactan.</text>
</comment>
<evidence type="ECO:0000256" key="9">
    <source>
        <dbReference type="ARBA" id="ARBA00023136"/>
    </source>
</evidence>
<organism evidence="16 17">
    <name type="scientific">Gordonia hirsuta DSM 44140 = NBRC 16056</name>
    <dbReference type="NCBI Taxonomy" id="1121927"/>
    <lineage>
        <taxon>Bacteria</taxon>
        <taxon>Bacillati</taxon>
        <taxon>Actinomycetota</taxon>
        <taxon>Actinomycetes</taxon>
        <taxon>Mycobacteriales</taxon>
        <taxon>Gordoniaceae</taxon>
        <taxon>Gordonia</taxon>
    </lineage>
</organism>
<feature type="transmembrane region" description="Helical" evidence="12">
    <location>
        <begin position="44"/>
        <end position="63"/>
    </location>
</feature>
<feature type="transmembrane region" description="Helical" evidence="12">
    <location>
        <begin position="602"/>
        <end position="625"/>
    </location>
</feature>
<keyword evidence="6 16" id="KW-0808">Transferase</keyword>
<dbReference type="GO" id="GO:0005886">
    <property type="term" value="C:plasma membrane"/>
    <property type="evidence" value="ECO:0007669"/>
    <property type="project" value="UniProtKB-SubCell"/>
</dbReference>
<keyword evidence="8 12" id="KW-1133">Transmembrane helix</keyword>
<feature type="transmembrane region" description="Helical" evidence="12">
    <location>
        <begin position="275"/>
        <end position="299"/>
    </location>
</feature>
<evidence type="ECO:0000256" key="12">
    <source>
        <dbReference type="SAM" id="Phobius"/>
    </source>
</evidence>
<dbReference type="eggNOG" id="COG1807">
    <property type="taxonomic scope" value="Bacteria"/>
</dbReference>